<keyword evidence="6 11" id="KW-0479">Metal-binding</keyword>
<evidence type="ECO:0000256" key="9">
    <source>
        <dbReference type="ARBA" id="ARBA00023014"/>
    </source>
</evidence>
<dbReference type="Pfam" id="PF12544">
    <property type="entry name" value="LAM_C"/>
    <property type="match status" value="1"/>
</dbReference>
<feature type="binding site" evidence="11">
    <location>
        <position position="107"/>
    </location>
    <ligand>
        <name>[4Fe-4S] cluster</name>
        <dbReference type="ChEBI" id="CHEBI:49883"/>
        <note>4Fe-4S-S-AdoMet</note>
    </ligand>
</feature>
<feature type="domain" description="Radical SAM core" evidence="13">
    <location>
        <begin position="93"/>
        <end position="305"/>
    </location>
</feature>
<dbReference type="PANTHER" id="PTHR30538:SF1">
    <property type="entry name" value="L-LYSINE 2,3-AMINOMUTASE"/>
    <property type="match status" value="1"/>
</dbReference>
<evidence type="ECO:0000256" key="5">
    <source>
        <dbReference type="ARBA" id="ARBA00022691"/>
    </source>
</evidence>
<dbReference type="Proteomes" id="UP000000602">
    <property type="component" value="Chromosome"/>
</dbReference>
<feature type="modified residue" description="N6-(pyridoxal phosphate)lysine" evidence="12">
    <location>
        <position position="319"/>
    </location>
</feature>
<keyword evidence="9 11" id="KW-0411">Iron-sulfur</keyword>
<dbReference type="InterPro" id="IPR013785">
    <property type="entry name" value="Aldolase_TIM"/>
</dbReference>
<feature type="binding site" evidence="11">
    <location>
        <position position="114"/>
    </location>
    <ligand>
        <name>[4Fe-4S] cluster</name>
        <dbReference type="ChEBI" id="CHEBI:49883"/>
        <note>4Fe-4S-S-AdoMet</note>
    </ligand>
</feature>
<keyword evidence="15" id="KW-1185">Reference proteome</keyword>
<comment type="cofactor">
    <cofactor evidence="2">
        <name>[4Fe-4S] cluster</name>
        <dbReference type="ChEBI" id="CHEBI:49883"/>
    </cofactor>
</comment>
<evidence type="ECO:0000256" key="10">
    <source>
        <dbReference type="ARBA" id="ARBA00023235"/>
    </source>
</evidence>
<sequence>MNNWKNILQESITSPSQLHLFKKKHQNLNETISNKVIPDFPMRINSYFLSLIEEVGDPIWKQCIPDPREEEDFICMEDPLGEEALSPVPNLVHKYPDRALLLVTNQCAVYCRFCTRKRMVGTERMHITEENLQACYDYLRRTPAIREVLISGGDPLLLADDKIDHILSELQSIPSIDVIRIGSRVPCTLPMRITPELVAILRKYHPLYINTHFNHPRELTPEAKKACALLADGGIPLGCQTVLLKGVNDNAQTLKELFLGLLKMRVKPYYLFQADLTRGTNHFRTTTKTGIDIMRQLYGHISGMAIPRLALDAPGGKGKIPLSPNYIKESGENLIFENYLGEICSYPEAVDPL</sequence>
<dbReference type="Gene3D" id="3.20.20.70">
    <property type="entry name" value="Aldolase class I"/>
    <property type="match status" value="1"/>
</dbReference>
<comment type="cofactor">
    <cofactor evidence="1 12">
        <name>pyridoxal 5'-phosphate</name>
        <dbReference type="ChEBI" id="CHEBI:597326"/>
    </cofactor>
</comment>
<accession>Q6AL42</accession>
<comment type="similarity">
    <text evidence="3">Belongs to the radical SAM superfamily. KamA family.</text>
</comment>
<dbReference type="OrthoDB" id="9768064at2"/>
<dbReference type="InterPro" id="IPR058240">
    <property type="entry name" value="rSAM_sf"/>
</dbReference>
<protein>
    <recommendedName>
        <fullName evidence="13">Radical SAM core domain-containing protein</fullName>
    </recommendedName>
</protein>
<dbReference type="GO" id="GO:0051539">
    <property type="term" value="F:4 iron, 4 sulfur cluster binding"/>
    <property type="evidence" value="ECO:0007669"/>
    <property type="project" value="UniProtKB-KW"/>
</dbReference>
<keyword evidence="4 11" id="KW-0004">4Fe-4S</keyword>
<evidence type="ECO:0000256" key="12">
    <source>
        <dbReference type="PIRSR" id="PIRSR603739-50"/>
    </source>
</evidence>
<evidence type="ECO:0000313" key="14">
    <source>
        <dbReference type="EMBL" id="CAG36933.1"/>
    </source>
</evidence>
<dbReference type="Pfam" id="PF04055">
    <property type="entry name" value="Radical_SAM"/>
    <property type="match status" value="1"/>
</dbReference>
<organism evidence="14 15">
    <name type="scientific">Desulfotalea psychrophila (strain LSv54 / DSM 12343)</name>
    <dbReference type="NCBI Taxonomy" id="177439"/>
    <lineage>
        <taxon>Bacteria</taxon>
        <taxon>Pseudomonadati</taxon>
        <taxon>Thermodesulfobacteriota</taxon>
        <taxon>Desulfobulbia</taxon>
        <taxon>Desulfobulbales</taxon>
        <taxon>Desulfocapsaceae</taxon>
        <taxon>Desulfotalea</taxon>
    </lineage>
</organism>
<keyword evidence="7 12" id="KW-0663">Pyridoxal phosphate</keyword>
<evidence type="ECO:0000256" key="4">
    <source>
        <dbReference type="ARBA" id="ARBA00022485"/>
    </source>
</evidence>
<evidence type="ECO:0000256" key="7">
    <source>
        <dbReference type="ARBA" id="ARBA00022898"/>
    </source>
</evidence>
<dbReference type="eggNOG" id="COG1509">
    <property type="taxonomic scope" value="Bacteria"/>
</dbReference>
<dbReference type="InterPro" id="IPR007197">
    <property type="entry name" value="rSAM"/>
</dbReference>
<dbReference type="RefSeq" id="WP_011189445.1">
    <property type="nucleotide sequence ID" value="NC_006138.1"/>
</dbReference>
<dbReference type="GO" id="GO:0046872">
    <property type="term" value="F:metal ion binding"/>
    <property type="evidence" value="ECO:0007669"/>
    <property type="project" value="UniProtKB-KW"/>
</dbReference>
<evidence type="ECO:0000256" key="3">
    <source>
        <dbReference type="ARBA" id="ARBA00008703"/>
    </source>
</evidence>
<evidence type="ECO:0000256" key="6">
    <source>
        <dbReference type="ARBA" id="ARBA00022723"/>
    </source>
</evidence>
<dbReference type="KEGG" id="dps:DP2204"/>
<name>Q6AL42_DESPS</name>
<dbReference type="SFLD" id="SFLDS00029">
    <property type="entry name" value="Radical_SAM"/>
    <property type="match status" value="1"/>
</dbReference>
<dbReference type="EMBL" id="CR522870">
    <property type="protein sequence ID" value="CAG36933.1"/>
    <property type="molecule type" value="Genomic_DNA"/>
</dbReference>
<evidence type="ECO:0000259" key="13">
    <source>
        <dbReference type="PROSITE" id="PS51918"/>
    </source>
</evidence>
<dbReference type="PROSITE" id="PS51918">
    <property type="entry name" value="RADICAL_SAM"/>
    <property type="match status" value="1"/>
</dbReference>
<dbReference type="InterPro" id="IPR025895">
    <property type="entry name" value="LAM_C_dom"/>
</dbReference>
<evidence type="ECO:0000256" key="11">
    <source>
        <dbReference type="PIRSR" id="PIRSR004911-1"/>
    </source>
</evidence>
<dbReference type="HOGENOM" id="CLU_032161_0_1_7"/>
<dbReference type="PANTHER" id="PTHR30538">
    <property type="entry name" value="LYSINE 2,3-AMINOMUTASE-RELATED"/>
    <property type="match status" value="1"/>
</dbReference>
<evidence type="ECO:0000313" key="15">
    <source>
        <dbReference type="Proteomes" id="UP000000602"/>
    </source>
</evidence>
<feature type="binding site" evidence="11">
    <location>
        <position position="111"/>
    </location>
    <ligand>
        <name>[4Fe-4S] cluster</name>
        <dbReference type="ChEBI" id="CHEBI:49883"/>
        <note>4Fe-4S-S-AdoMet</note>
    </ligand>
</feature>
<dbReference type="AlphaFoldDB" id="Q6AL42"/>
<keyword evidence="8" id="KW-0408">Iron</keyword>
<evidence type="ECO:0000256" key="1">
    <source>
        <dbReference type="ARBA" id="ARBA00001933"/>
    </source>
</evidence>
<keyword evidence="10" id="KW-0413">Isomerase</keyword>
<reference evidence="15" key="1">
    <citation type="journal article" date="2004" name="Environ. Microbiol.">
        <title>The genome of Desulfotalea psychrophila, a sulfate-reducing bacterium from permanently cold Arctic sediments.</title>
        <authorList>
            <person name="Rabus R."/>
            <person name="Ruepp A."/>
            <person name="Frickey T."/>
            <person name="Rattei T."/>
            <person name="Fartmann B."/>
            <person name="Stark M."/>
            <person name="Bauer M."/>
            <person name="Zibat A."/>
            <person name="Lombardot T."/>
            <person name="Becker I."/>
            <person name="Amann J."/>
            <person name="Gellner K."/>
            <person name="Teeling H."/>
            <person name="Leuschner W.D."/>
            <person name="Gloeckner F.-O."/>
            <person name="Lupas A.N."/>
            <person name="Amann R."/>
            <person name="Klenk H.-P."/>
        </authorList>
    </citation>
    <scope>NUCLEOTIDE SEQUENCE [LARGE SCALE GENOMIC DNA]</scope>
    <source>
        <strain evidence="15">DSM 12343 / LSv54</strain>
    </source>
</reference>
<evidence type="ECO:0000256" key="2">
    <source>
        <dbReference type="ARBA" id="ARBA00001966"/>
    </source>
</evidence>
<dbReference type="GO" id="GO:0016853">
    <property type="term" value="F:isomerase activity"/>
    <property type="evidence" value="ECO:0007669"/>
    <property type="project" value="UniProtKB-KW"/>
</dbReference>
<dbReference type="NCBIfam" id="TIGR00238">
    <property type="entry name" value="KamA family radical SAM protein"/>
    <property type="match status" value="1"/>
</dbReference>
<gene>
    <name evidence="14" type="ordered locus">DP2204</name>
</gene>
<keyword evidence="5" id="KW-0949">S-adenosyl-L-methionine</keyword>
<evidence type="ECO:0000256" key="8">
    <source>
        <dbReference type="ARBA" id="ARBA00023004"/>
    </source>
</evidence>
<dbReference type="InterPro" id="IPR003739">
    <property type="entry name" value="Lys_aminomutase/Glu_NH3_mut"/>
</dbReference>
<dbReference type="SFLD" id="SFLDG01070">
    <property type="entry name" value="PLP-dependent"/>
    <property type="match status" value="1"/>
</dbReference>
<dbReference type="PIRSF" id="PIRSF004911">
    <property type="entry name" value="DUF160"/>
    <property type="match status" value="1"/>
</dbReference>
<proteinExistence type="inferred from homology"/>
<dbReference type="CDD" id="cd01335">
    <property type="entry name" value="Radical_SAM"/>
    <property type="match status" value="1"/>
</dbReference>
<dbReference type="SUPFAM" id="SSF102114">
    <property type="entry name" value="Radical SAM enzymes"/>
    <property type="match status" value="1"/>
</dbReference>
<dbReference type="STRING" id="177439.DP2204"/>